<dbReference type="InterPro" id="IPR003615">
    <property type="entry name" value="HNH_nuc"/>
</dbReference>
<name>A0A2T6ZY42_TUBBO</name>
<accession>A0A2T6ZY42</accession>
<dbReference type="Proteomes" id="UP000244722">
    <property type="component" value="Unassembled WGS sequence"/>
</dbReference>
<keyword evidence="3" id="KW-0378">Hydrolase</keyword>
<dbReference type="AlphaFoldDB" id="A0A2T6ZY42"/>
<feature type="domain" description="HNH nuclease" evidence="1">
    <location>
        <begin position="120"/>
        <end position="198"/>
    </location>
</feature>
<keyword evidence="3" id="KW-0540">Nuclease</keyword>
<proteinExistence type="predicted"/>
<evidence type="ECO:0000259" key="1">
    <source>
        <dbReference type="Pfam" id="PF13391"/>
    </source>
</evidence>
<keyword evidence="3" id="KW-0255">Endonuclease</keyword>
<evidence type="ECO:0000313" key="4">
    <source>
        <dbReference type="Proteomes" id="UP000244722"/>
    </source>
</evidence>
<dbReference type="EMBL" id="NESQ01000066">
    <property type="protein sequence ID" value="PUU80413.1"/>
    <property type="molecule type" value="Genomic_DNA"/>
</dbReference>
<dbReference type="Pfam" id="PF13391">
    <property type="entry name" value="HNH_2"/>
    <property type="match status" value="1"/>
</dbReference>
<organism evidence="3 4">
    <name type="scientific">Tuber borchii</name>
    <name type="common">White truffle</name>
    <dbReference type="NCBI Taxonomy" id="42251"/>
    <lineage>
        <taxon>Eukaryota</taxon>
        <taxon>Fungi</taxon>
        <taxon>Dikarya</taxon>
        <taxon>Ascomycota</taxon>
        <taxon>Pezizomycotina</taxon>
        <taxon>Pezizomycetes</taxon>
        <taxon>Pezizales</taxon>
        <taxon>Tuberaceae</taxon>
        <taxon>Tuber</taxon>
    </lineage>
</organism>
<dbReference type="Pfam" id="PF25324">
    <property type="entry name" value="DUF7881"/>
    <property type="match status" value="1"/>
</dbReference>
<dbReference type="STRING" id="42251.A0A2T6ZY42"/>
<gene>
    <name evidence="3" type="ORF">B9Z19DRAFT_1172113</name>
</gene>
<evidence type="ECO:0000259" key="2">
    <source>
        <dbReference type="Pfam" id="PF25324"/>
    </source>
</evidence>
<dbReference type="GO" id="GO:0004519">
    <property type="term" value="F:endonuclease activity"/>
    <property type="evidence" value="ECO:0007669"/>
    <property type="project" value="UniProtKB-KW"/>
</dbReference>
<dbReference type="OrthoDB" id="2142759at2759"/>
<evidence type="ECO:0000313" key="3">
    <source>
        <dbReference type="EMBL" id="PUU80413.1"/>
    </source>
</evidence>
<dbReference type="InterPro" id="IPR057203">
    <property type="entry name" value="DUF7881"/>
</dbReference>
<comment type="caution">
    <text evidence="3">The sequence shown here is derived from an EMBL/GenBank/DDBJ whole genome shotgun (WGS) entry which is preliminary data.</text>
</comment>
<protein>
    <submittedName>
        <fullName evidence="3">HNH endonuclease-domain-containing protein</fullName>
    </submittedName>
</protein>
<reference evidence="3 4" key="1">
    <citation type="submission" date="2017-04" db="EMBL/GenBank/DDBJ databases">
        <title>Draft genome sequence of Tuber borchii Vittad., a whitish edible truffle.</title>
        <authorList>
            <consortium name="DOE Joint Genome Institute"/>
            <person name="Murat C."/>
            <person name="Kuo A."/>
            <person name="Barry K.W."/>
            <person name="Clum A."/>
            <person name="Dockter R.B."/>
            <person name="Fauchery L."/>
            <person name="Iotti M."/>
            <person name="Kohler A."/>
            <person name="Labutti K."/>
            <person name="Lindquist E.A."/>
            <person name="Lipzen A."/>
            <person name="Ohm R.A."/>
            <person name="Wang M."/>
            <person name="Grigoriev I.V."/>
            <person name="Zambonelli A."/>
            <person name="Martin F.M."/>
        </authorList>
    </citation>
    <scope>NUCLEOTIDE SEQUENCE [LARGE SCALE GENOMIC DNA]</scope>
    <source>
        <strain evidence="3 4">Tbo3840</strain>
    </source>
</reference>
<keyword evidence="4" id="KW-1185">Reference proteome</keyword>
<sequence length="297" mass="33506">MRSTSQPANRAGGRDTFIYDSNHRDTLLGGLWVAEGTTNANLYCMVDIICIFTDTFDIQDNNEQLVGRDEKHLQPGNYFIVTNGSITLTEETPLLRALSLHSGSRIASFRDAVRERDCRCVVTGLRVEQPEVWGWDFFQVAHIFPLAYEDHWNKSNYSRWITVPPANESDGSIHSVQNGMLLTPNMHALFDAYIISINPDDNYKIVGFAPASTYENVAGRHLDQTLLNNPLRPTDQLLRWHYRQAVLVNVKGLGEPYMENDFPPGSDIMTGIMDGPKAGERMEFELFSRFNAMGPSA</sequence>
<feature type="domain" description="DUF7881" evidence="2">
    <location>
        <begin position="13"/>
        <end position="87"/>
    </location>
</feature>